<evidence type="ECO:0000313" key="2">
    <source>
        <dbReference type="EMBL" id="RJG06254.1"/>
    </source>
</evidence>
<accession>A0A418X1C5</accession>
<dbReference type="EMBL" id="QYUN01000002">
    <property type="protein sequence ID" value="RJG06254.1"/>
    <property type="molecule type" value="Genomic_DNA"/>
</dbReference>
<dbReference type="Proteomes" id="UP000285190">
    <property type="component" value="Unassembled WGS sequence"/>
</dbReference>
<dbReference type="OrthoDB" id="9028622at2"/>
<name>A0A418X1C5_9BURK</name>
<comment type="caution">
    <text evidence="2">The sequence shown here is derived from an EMBL/GenBank/DDBJ whole genome shotgun (WGS) entry which is preliminary data.</text>
</comment>
<gene>
    <name evidence="2" type="ORF">D3870_09735</name>
</gene>
<proteinExistence type="predicted"/>
<dbReference type="AlphaFoldDB" id="A0A418X1C5"/>
<organism evidence="2 3">
    <name type="scientific">Noviherbaspirillum cavernae</name>
    <dbReference type="NCBI Taxonomy" id="2320862"/>
    <lineage>
        <taxon>Bacteria</taxon>
        <taxon>Pseudomonadati</taxon>
        <taxon>Pseudomonadota</taxon>
        <taxon>Betaproteobacteria</taxon>
        <taxon>Burkholderiales</taxon>
        <taxon>Oxalobacteraceae</taxon>
        <taxon>Noviherbaspirillum</taxon>
    </lineage>
</organism>
<dbReference type="RefSeq" id="WP_119738667.1">
    <property type="nucleotide sequence ID" value="NZ_QYUN01000002.1"/>
</dbReference>
<sequence>MKKVVVKFLKTVSPYQSGEIAGFDPEVAEKLIAEKKAVEYREPKKTGGPSKLTDPVDPADSSAPTDSSKPTDPADPVVNQQ</sequence>
<reference evidence="2 3" key="1">
    <citation type="submission" date="2018-09" db="EMBL/GenBank/DDBJ databases">
        <authorList>
            <person name="Zhu H."/>
        </authorList>
    </citation>
    <scope>NUCLEOTIDE SEQUENCE [LARGE SCALE GENOMIC DNA]</scope>
    <source>
        <strain evidence="2 3">K2R10-39</strain>
    </source>
</reference>
<feature type="compositionally biased region" description="Low complexity" evidence="1">
    <location>
        <begin position="53"/>
        <end position="71"/>
    </location>
</feature>
<evidence type="ECO:0000313" key="3">
    <source>
        <dbReference type="Proteomes" id="UP000285190"/>
    </source>
</evidence>
<feature type="region of interest" description="Disordered" evidence="1">
    <location>
        <begin position="37"/>
        <end position="81"/>
    </location>
</feature>
<keyword evidence="3" id="KW-1185">Reference proteome</keyword>
<evidence type="ECO:0000256" key="1">
    <source>
        <dbReference type="SAM" id="MobiDB-lite"/>
    </source>
</evidence>
<protein>
    <submittedName>
        <fullName evidence="2">Uncharacterized protein</fullName>
    </submittedName>
</protein>